<evidence type="ECO:0000313" key="7">
    <source>
        <dbReference type="Proteomes" id="UP000183815"/>
    </source>
</evidence>
<dbReference type="AlphaFoldDB" id="A0A1J5T1P6"/>
<comment type="caution">
    <text evidence="6">The sequence shown here is derived from an EMBL/GenBank/DDBJ whole genome shotgun (WGS) entry which is preliminary data.</text>
</comment>
<dbReference type="InterPro" id="IPR036895">
    <property type="entry name" value="Uracil-DNA_glycosylase-like_sf"/>
</dbReference>
<dbReference type="Pfam" id="PF01472">
    <property type="entry name" value="PUA"/>
    <property type="match status" value="1"/>
</dbReference>
<dbReference type="SUPFAM" id="SSF52141">
    <property type="entry name" value="Uracil-DNA glycosylase-like"/>
    <property type="match status" value="1"/>
</dbReference>
<dbReference type="Gene3D" id="3.20.20.105">
    <property type="entry name" value="Queuine tRNA-ribosyltransferase-like"/>
    <property type="match status" value="1"/>
</dbReference>
<feature type="domain" description="DUF5591" evidence="5">
    <location>
        <begin position="229"/>
        <end position="377"/>
    </location>
</feature>
<evidence type="ECO:0000256" key="2">
    <source>
        <dbReference type="ARBA" id="ARBA00008906"/>
    </source>
</evidence>
<dbReference type="GO" id="GO:0006400">
    <property type="term" value="P:tRNA modification"/>
    <property type="evidence" value="ECO:0007669"/>
    <property type="project" value="InterPro"/>
</dbReference>
<dbReference type="SUPFAM" id="SSF88697">
    <property type="entry name" value="PUA domain-like"/>
    <property type="match status" value="1"/>
</dbReference>
<reference evidence="6 7" key="1">
    <citation type="submission" date="2016-08" db="EMBL/GenBank/DDBJ databases">
        <title>New Insights into Marine Group III Euryarchaeota, from dark to light.</title>
        <authorList>
            <person name="Haro-Moreno J.M."/>
            <person name="Rodriguez-Valera F."/>
            <person name="Lopez-Garcia P."/>
            <person name="Moreira D."/>
            <person name="Martin-Cuadrado A.B."/>
        </authorList>
    </citation>
    <scope>NUCLEOTIDE SEQUENCE [LARGE SCALE GENOMIC DNA]</scope>
    <source>
        <strain evidence="6">CG-Bathy1</strain>
    </source>
</reference>
<comment type="similarity">
    <text evidence="2">Belongs to the archaeosine synthase type 1 family.</text>
</comment>
<feature type="domain" description="PUA" evidence="4">
    <location>
        <begin position="467"/>
        <end position="522"/>
    </location>
</feature>
<dbReference type="UniPathway" id="UPA00393"/>
<organism evidence="6 7">
    <name type="scientific">Marine Group III euryarchaeote CG-Bathy1</name>
    <dbReference type="NCBI Taxonomy" id="1889001"/>
    <lineage>
        <taxon>Archaea</taxon>
        <taxon>Methanobacteriati</taxon>
        <taxon>Thermoplasmatota</taxon>
        <taxon>Thermoplasmata</taxon>
        <taxon>Candidatus Thermoprofundales</taxon>
    </lineage>
</organism>
<dbReference type="GO" id="GO:0003723">
    <property type="term" value="F:RNA binding"/>
    <property type="evidence" value="ECO:0007669"/>
    <property type="project" value="InterPro"/>
</dbReference>
<comment type="pathway">
    <text evidence="1">tRNA modification; archaeosine-tRNA biosynthesis.</text>
</comment>
<sequence length="524" mass="58821">MEKIAYEGLGRLMIVDGSLKTPLILNCEEGATLLPTESIEKRSSIKIGNKEYETPDLPLGVDSETAPYLSTSEKIAVIDYASVRRPEKILNVIENTRNEVGYNRLVYAHSVEPIDMPLLVYLGVDIFDNLALSFRTASGFALEEGEWVKDDSKNLEKNNQEALSTWIKRIRRYLKEGRLREMVEKTSLHNPRNAEILRKATQILEHTGGEPRNEIKANTFTLKHPSILSFQKKMENFLPPTNGMVLLLLPCSAKKPYHWSKSHKRFRSVLSKISNHLMLHQVIVTSPLGVVPRELELFPPAAHYDIAVTGDWDEDEKKMLKKQIERLNIKKNYSNVIIHAGEISEFLEQTMDEMGIKAQNTGAKRPASDEGLKILKEIVEKNLENVERLTSKERSKGEAQCVAKFQFGDYADKIMKNKVNGKWPKLSIENVGSVSTRIGGFALNCKGAEMLTKECIGIVEGADFELKGDMFAAGVMGTKGDWKVGDQVAIEQKGEITGVGIAFMNPKECMEMENGLAVEVRNRA</sequence>
<keyword evidence="3" id="KW-0819">tRNA processing</keyword>
<name>A0A1J5T1P6_9ARCH</name>
<dbReference type="EMBL" id="MIYU01000018">
    <property type="protein sequence ID" value="OIR14778.1"/>
    <property type="molecule type" value="Genomic_DNA"/>
</dbReference>
<dbReference type="InterPro" id="IPR015947">
    <property type="entry name" value="PUA-like_sf"/>
</dbReference>
<dbReference type="Proteomes" id="UP000183815">
    <property type="component" value="Unassembled WGS sequence"/>
</dbReference>
<dbReference type="Pfam" id="PF17884">
    <property type="entry name" value="DUF5591"/>
    <property type="match status" value="1"/>
</dbReference>
<dbReference type="InterPro" id="IPR040777">
    <property type="entry name" value="DUF5591"/>
</dbReference>
<evidence type="ECO:0000256" key="3">
    <source>
        <dbReference type="ARBA" id="ARBA00022694"/>
    </source>
</evidence>
<evidence type="ECO:0000313" key="6">
    <source>
        <dbReference type="EMBL" id="OIR14778.1"/>
    </source>
</evidence>
<evidence type="ECO:0000256" key="1">
    <source>
        <dbReference type="ARBA" id="ARBA00005030"/>
    </source>
</evidence>
<dbReference type="Gene3D" id="2.30.130.10">
    <property type="entry name" value="PUA domain"/>
    <property type="match status" value="1"/>
</dbReference>
<dbReference type="Gene3D" id="3.40.50.10630">
    <property type="entry name" value="Uracil-DNA glycosylase-like"/>
    <property type="match status" value="1"/>
</dbReference>
<dbReference type="InterPro" id="IPR002478">
    <property type="entry name" value="PUA"/>
</dbReference>
<accession>A0A1J5T1P6</accession>
<gene>
    <name evidence="6" type="ORF">BEU04_02570</name>
</gene>
<dbReference type="SUPFAM" id="SSF88802">
    <property type="entry name" value="Pre-PUA domain"/>
    <property type="match status" value="1"/>
</dbReference>
<evidence type="ECO:0000259" key="4">
    <source>
        <dbReference type="Pfam" id="PF01472"/>
    </source>
</evidence>
<dbReference type="InterPro" id="IPR036511">
    <property type="entry name" value="TGT-like_sf"/>
</dbReference>
<dbReference type="InterPro" id="IPR036974">
    <property type="entry name" value="PUA_sf"/>
</dbReference>
<dbReference type="PROSITE" id="PS50890">
    <property type="entry name" value="PUA"/>
    <property type="match status" value="1"/>
</dbReference>
<protein>
    <submittedName>
        <fullName evidence="6">Uncharacterized protein</fullName>
    </submittedName>
</protein>
<dbReference type="SUPFAM" id="SSF51713">
    <property type="entry name" value="tRNA-guanine transglycosylase"/>
    <property type="match status" value="1"/>
</dbReference>
<evidence type="ECO:0000259" key="5">
    <source>
        <dbReference type="Pfam" id="PF17884"/>
    </source>
</evidence>
<proteinExistence type="inferred from homology"/>